<protein>
    <submittedName>
        <fullName evidence="2">Uncharacterized protein</fullName>
    </submittedName>
</protein>
<dbReference type="EMBL" id="CP004044">
    <property type="protein sequence ID" value="AGC67520.1"/>
    <property type="molecule type" value="Genomic_DNA"/>
</dbReference>
<evidence type="ECO:0000313" key="3">
    <source>
        <dbReference type="Proteomes" id="UP000011220"/>
    </source>
</evidence>
<proteinExistence type="predicted"/>
<keyword evidence="1" id="KW-1133">Transmembrane helix</keyword>
<dbReference type="KEGG" id="css:Cst_c04980"/>
<keyword evidence="3" id="KW-1185">Reference proteome</keyword>
<reference evidence="2 3" key="1">
    <citation type="journal article" date="2013" name="Genome Announc.">
        <title>Complete genome sequence of Clostridium stercorarium subsp. stercorarium strain DSM 8532, a thermophilic degrader of plant cell wall fibers.</title>
        <authorList>
            <person name="Poehlein A."/>
            <person name="Zverlov V.V."/>
            <person name="Daniel R."/>
            <person name="Schwarz W.H."/>
            <person name="Liebl W."/>
        </authorList>
    </citation>
    <scope>NUCLEOTIDE SEQUENCE [LARGE SCALE GENOMIC DNA]</scope>
    <source>
        <strain evidence="3">ATCC 35414 / DSM 8532 / NCIMB 11754</strain>
    </source>
</reference>
<gene>
    <name evidence="2" type="ordered locus">Cst_c04980</name>
</gene>
<sequence length="47" mass="5748">MLRDDYTNTPRFIHIPWGFNLGESVDTGVLLYFVLLYYNQKYMRQEE</sequence>
<organism evidence="2 3">
    <name type="scientific">Thermoclostridium stercorarium (strain ATCC 35414 / DSM 8532 / NCIMB 11754)</name>
    <name type="common">Clostridium stercorarium</name>
    <dbReference type="NCBI Taxonomy" id="1121335"/>
    <lineage>
        <taxon>Bacteria</taxon>
        <taxon>Bacillati</taxon>
        <taxon>Bacillota</taxon>
        <taxon>Clostridia</taxon>
        <taxon>Eubacteriales</taxon>
        <taxon>Oscillospiraceae</taxon>
        <taxon>Thermoclostridium</taxon>
    </lineage>
</organism>
<dbReference type="Proteomes" id="UP000011220">
    <property type="component" value="Chromosome"/>
</dbReference>
<keyword evidence="1" id="KW-0812">Transmembrane</keyword>
<feature type="transmembrane region" description="Helical" evidence="1">
    <location>
        <begin position="12"/>
        <end position="38"/>
    </location>
</feature>
<keyword evidence="1" id="KW-0472">Membrane</keyword>
<evidence type="ECO:0000256" key="1">
    <source>
        <dbReference type="SAM" id="Phobius"/>
    </source>
</evidence>
<dbReference type="PATRIC" id="fig|1121335.3.peg.481"/>
<dbReference type="AlphaFoldDB" id="L7VHK0"/>
<name>L7VHK0_THES1</name>
<accession>L7VHK0</accession>
<evidence type="ECO:0000313" key="2">
    <source>
        <dbReference type="EMBL" id="AGC67520.1"/>
    </source>
</evidence>